<reference evidence="3" key="1">
    <citation type="journal article" date="2019" name="Int. J. Syst. Evol. Microbiol.">
        <title>The Global Catalogue of Microorganisms (GCM) 10K type strain sequencing project: providing services to taxonomists for standard genome sequencing and annotation.</title>
        <authorList>
            <consortium name="The Broad Institute Genomics Platform"/>
            <consortium name="The Broad Institute Genome Sequencing Center for Infectious Disease"/>
            <person name="Wu L."/>
            <person name="Ma J."/>
        </authorList>
    </citation>
    <scope>NUCLEOTIDE SEQUENCE [LARGE SCALE GENOMIC DNA]</scope>
    <source>
        <strain evidence="3">NBRC 112299</strain>
    </source>
</reference>
<feature type="compositionally biased region" description="Polar residues" evidence="1">
    <location>
        <begin position="74"/>
        <end position="89"/>
    </location>
</feature>
<accession>A0ABQ6IG40</accession>
<dbReference type="EMBL" id="BSUN01000001">
    <property type="protein sequence ID" value="GMA36849.1"/>
    <property type="molecule type" value="Genomic_DNA"/>
</dbReference>
<proteinExistence type="predicted"/>
<evidence type="ECO:0000256" key="1">
    <source>
        <dbReference type="SAM" id="MobiDB-lite"/>
    </source>
</evidence>
<organism evidence="2 3">
    <name type="scientific">Demequina litorisediminis</name>
    <dbReference type="NCBI Taxonomy" id="1849022"/>
    <lineage>
        <taxon>Bacteria</taxon>
        <taxon>Bacillati</taxon>
        <taxon>Actinomycetota</taxon>
        <taxon>Actinomycetes</taxon>
        <taxon>Micrococcales</taxon>
        <taxon>Demequinaceae</taxon>
        <taxon>Demequina</taxon>
    </lineage>
</organism>
<sequence length="151" mass="16315">MLPVRQLCRHRAGEKLVKRAAKAWLTRADHDERGIDLIGDVREPAATAGPRARACSTERRRRSAPRRGAPRSGSITSTRVSATSTLIDTDTTEPSRRRSIGRRTESTQAQTTSAPSRRAKCAAVATTASGWPGTTPTTMWAVVAMADSFDA</sequence>
<keyword evidence="3" id="KW-1185">Reference proteome</keyword>
<evidence type="ECO:0000313" key="3">
    <source>
        <dbReference type="Proteomes" id="UP001157125"/>
    </source>
</evidence>
<gene>
    <name evidence="2" type="ORF">GCM10025876_30530</name>
</gene>
<evidence type="ECO:0000313" key="2">
    <source>
        <dbReference type="EMBL" id="GMA36849.1"/>
    </source>
</evidence>
<protein>
    <submittedName>
        <fullName evidence="2">Uncharacterized protein</fullName>
    </submittedName>
</protein>
<feature type="compositionally biased region" description="Basic residues" evidence="1">
    <location>
        <begin position="59"/>
        <end position="69"/>
    </location>
</feature>
<name>A0ABQ6IG40_9MICO</name>
<feature type="compositionally biased region" description="Polar residues" evidence="1">
    <location>
        <begin position="106"/>
        <end position="115"/>
    </location>
</feature>
<feature type="region of interest" description="Disordered" evidence="1">
    <location>
        <begin position="41"/>
        <end position="119"/>
    </location>
</feature>
<comment type="caution">
    <text evidence="2">The sequence shown here is derived from an EMBL/GenBank/DDBJ whole genome shotgun (WGS) entry which is preliminary data.</text>
</comment>
<dbReference type="Proteomes" id="UP001157125">
    <property type="component" value="Unassembled WGS sequence"/>
</dbReference>